<dbReference type="OrthoDB" id="9803495at2"/>
<dbReference type="AlphaFoldDB" id="A0A6N3DF37"/>
<feature type="transmembrane region" description="Helical" evidence="3">
    <location>
        <begin position="114"/>
        <end position="138"/>
    </location>
</feature>
<organism evidence="4">
    <name type="scientific">Veillonella ratti</name>
    <dbReference type="NCBI Taxonomy" id="103892"/>
    <lineage>
        <taxon>Bacteria</taxon>
        <taxon>Bacillati</taxon>
        <taxon>Bacillota</taxon>
        <taxon>Negativicutes</taxon>
        <taxon>Veillonellales</taxon>
        <taxon>Veillonellaceae</taxon>
        <taxon>Veillonella</taxon>
    </lineage>
</organism>
<proteinExistence type="inferred from homology"/>
<dbReference type="EMBL" id="CACRUX010000055">
    <property type="protein sequence ID" value="VYU24357.1"/>
    <property type="molecule type" value="Genomic_DNA"/>
</dbReference>
<comment type="subcellular location">
    <subcellularLocation>
        <location evidence="2">Cell membrane</location>
        <topology evidence="2">Multi-pass membrane protein</topology>
    </subcellularLocation>
</comment>
<gene>
    <name evidence="4" type="primary">bioY_2</name>
    <name evidence="4" type="ORF">VRLFYP33_01534</name>
</gene>
<keyword evidence="2 3" id="KW-0472">Membrane</keyword>
<dbReference type="Pfam" id="PF02632">
    <property type="entry name" value="BioY"/>
    <property type="match status" value="1"/>
</dbReference>
<dbReference type="RefSeq" id="WP_021841003.1">
    <property type="nucleotide sequence ID" value="NZ_CACRUX010000055.1"/>
</dbReference>
<dbReference type="InterPro" id="IPR003784">
    <property type="entry name" value="BioY"/>
</dbReference>
<keyword evidence="3" id="KW-1133">Transmembrane helix</keyword>
<evidence type="ECO:0000256" key="2">
    <source>
        <dbReference type="PIRNR" id="PIRNR016661"/>
    </source>
</evidence>
<feature type="transmembrane region" description="Helical" evidence="3">
    <location>
        <begin position="144"/>
        <end position="165"/>
    </location>
</feature>
<dbReference type="PANTHER" id="PTHR34295:SF1">
    <property type="entry name" value="BIOTIN TRANSPORTER BIOY"/>
    <property type="match status" value="1"/>
</dbReference>
<keyword evidence="2" id="KW-1003">Cell membrane</keyword>
<accession>A0A6N3DF37</accession>
<dbReference type="GO" id="GO:0005886">
    <property type="term" value="C:plasma membrane"/>
    <property type="evidence" value="ECO:0007669"/>
    <property type="project" value="UniProtKB-SubCell"/>
</dbReference>
<feature type="transmembrane region" description="Helical" evidence="3">
    <location>
        <begin position="85"/>
        <end position="102"/>
    </location>
</feature>
<dbReference type="PANTHER" id="PTHR34295">
    <property type="entry name" value="BIOTIN TRANSPORTER BIOY"/>
    <property type="match status" value="1"/>
</dbReference>
<sequence length="174" mass="18502">MSDTRKLTKMALLVALTCVSAYISFPIPFSPAMVTATTLVLCLIGFLLPPKEAFITICVYLLLGIIGVPVFSGGTSGLGKILGPAGGYYISYPIAYTILSMLKGKTPSFFSYFWRSAVITIPITYIFGMIGGMIVTNIGLEAAIAGYVLPFIPGDLIKCGIAAWLGMKAVKLNI</sequence>
<dbReference type="GO" id="GO:0015225">
    <property type="term" value="F:biotin transmembrane transporter activity"/>
    <property type="evidence" value="ECO:0007669"/>
    <property type="project" value="UniProtKB-UniRule"/>
</dbReference>
<dbReference type="GeneID" id="91963395"/>
<feature type="transmembrane region" description="Helical" evidence="3">
    <location>
        <begin position="53"/>
        <end position="73"/>
    </location>
</feature>
<keyword evidence="2" id="KW-0813">Transport</keyword>
<evidence type="ECO:0000313" key="4">
    <source>
        <dbReference type="EMBL" id="VYU24357.1"/>
    </source>
</evidence>
<dbReference type="PIRSF" id="PIRSF016661">
    <property type="entry name" value="BioY"/>
    <property type="match status" value="1"/>
</dbReference>
<reference evidence="4" key="1">
    <citation type="submission" date="2019-11" db="EMBL/GenBank/DDBJ databases">
        <authorList>
            <person name="Feng L."/>
        </authorList>
    </citation>
    <scope>NUCLEOTIDE SEQUENCE</scope>
    <source>
        <strain evidence="4">VrattiLFYP33</strain>
    </source>
</reference>
<name>A0A6N3DF37_9FIRM</name>
<evidence type="ECO:0000256" key="3">
    <source>
        <dbReference type="SAM" id="Phobius"/>
    </source>
</evidence>
<protein>
    <recommendedName>
        <fullName evidence="2">Biotin transporter</fullName>
    </recommendedName>
</protein>
<comment type="similarity">
    <text evidence="1 2">Belongs to the BioY family.</text>
</comment>
<dbReference type="Gene3D" id="1.10.1760.20">
    <property type="match status" value="1"/>
</dbReference>
<keyword evidence="3" id="KW-0812">Transmembrane</keyword>
<evidence type="ECO:0000256" key="1">
    <source>
        <dbReference type="ARBA" id="ARBA00010692"/>
    </source>
</evidence>
<feature type="transmembrane region" description="Helical" evidence="3">
    <location>
        <begin position="31"/>
        <end position="48"/>
    </location>
</feature>